<protein>
    <submittedName>
        <fullName evidence="1">Uncharacterized protein</fullName>
    </submittedName>
</protein>
<proteinExistence type="predicted"/>
<reference evidence="1" key="1">
    <citation type="submission" date="2021-01" db="EMBL/GenBank/DDBJ databases">
        <authorList>
            <consortium name="Genoscope - CEA"/>
            <person name="William W."/>
        </authorList>
    </citation>
    <scope>NUCLEOTIDE SEQUENCE</scope>
</reference>
<evidence type="ECO:0000313" key="2">
    <source>
        <dbReference type="Proteomes" id="UP000683925"/>
    </source>
</evidence>
<comment type="caution">
    <text evidence="1">The sequence shown here is derived from an EMBL/GenBank/DDBJ whole genome shotgun (WGS) entry which is preliminary data.</text>
</comment>
<sequence>MLYLNDPKTANLQNQYSSNKQLPLLVGFLKKGCILKFGINQQRIYKIIQKVRKSIRKLKIEEYGTKIQFVPQESISKNNVQFMIIFEFNQILKFYQQLSNPLHKRYRKMSSGITDCER</sequence>
<dbReference type="AlphaFoldDB" id="A0A8S1THR1"/>
<keyword evidence="2" id="KW-1185">Reference proteome</keyword>
<evidence type="ECO:0000313" key="1">
    <source>
        <dbReference type="EMBL" id="CAD8151293.1"/>
    </source>
</evidence>
<dbReference type="Proteomes" id="UP000683925">
    <property type="component" value="Unassembled WGS sequence"/>
</dbReference>
<dbReference type="EMBL" id="CAJJDP010000025">
    <property type="protein sequence ID" value="CAD8151293.1"/>
    <property type="molecule type" value="Genomic_DNA"/>
</dbReference>
<organism evidence="1 2">
    <name type="scientific">Paramecium octaurelia</name>
    <dbReference type="NCBI Taxonomy" id="43137"/>
    <lineage>
        <taxon>Eukaryota</taxon>
        <taxon>Sar</taxon>
        <taxon>Alveolata</taxon>
        <taxon>Ciliophora</taxon>
        <taxon>Intramacronucleata</taxon>
        <taxon>Oligohymenophorea</taxon>
        <taxon>Peniculida</taxon>
        <taxon>Parameciidae</taxon>
        <taxon>Paramecium</taxon>
    </lineage>
</organism>
<gene>
    <name evidence="1" type="ORF">POCTA_138.1.T0250017</name>
</gene>
<accession>A0A8S1THR1</accession>
<name>A0A8S1THR1_PAROT</name>